<dbReference type="AlphaFoldDB" id="A0A7H9AMP4"/>
<keyword evidence="3" id="KW-1185">Reference proteome</keyword>
<dbReference type="InterPro" id="IPR025629">
    <property type="entry name" value="DUF4287"/>
</dbReference>
<dbReference type="RefSeq" id="WP_179241041.1">
    <property type="nucleotide sequence ID" value="NZ_CP058595.1"/>
</dbReference>
<organism evidence="2 3">
    <name type="scientific">Costertonia aggregata</name>
    <dbReference type="NCBI Taxonomy" id="343403"/>
    <lineage>
        <taxon>Bacteria</taxon>
        <taxon>Pseudomonadati</taxon>
        <taxon>Bacteroidota</taxon>
        <taxon>Flavobacteriia</taxon>
        <taxon>Flavobacteriales</taxon>
        <taxon>Flavobacteriaceae</taxon>
        <taxon>Costertonia</taxon>
    </lineage>
</organism>
<name>A0A7H9AMP4_9FLAO</name>
<protein>
    <submittedName>
        <fullName evidence="2">DUF4287 domain-containing protein</fullName>
    </submittedName>
</protein>
<dbReference type="InterPro" id="IPR043714">
    <property type="entry name" value="DUF5655"/>
</dbReference>
<feature type="domain" description="DUF5655" evidence="1">
    <location>
        <begin position="80"/>
        <end position="186"/>
    </location>
</feature>
<evidence type="ECO:0000259" key="1">
    <source>
        <dbReference type="Pfam" id="PF18899"/>
    </source>
</evidence>
<evidence type="ECO:0000313" key="3">
    <source>
        <dbReference type="Proteomes" id="UP000509302"/>
    </source>
</evidence>
<proteinExistence type="predicted"/>
<dbReference type="Proteomes" id="UP000509302">
    <property type="component" value="Chromosome"/>
</dbReference>
<dbReference type="Pfam" id="PF14117">
    <property type="entry name" value="DUF4287"/>
    <property type="match status" value="1"/>
</dbReference>
<dbReference type="Pfam" id="PF18899">
    <property type="entry name" value="DUF5655"/>
    <property type="match status" value="1"/>
</dbReference>
<evidence type="ECO:0000313" key="2">
    <source>
        <dbReference type="EMBL" id="QLG44708.1"/>
    </source>
</evidence>
<gene>
    <name evidence="2" type="ORF">HYG79_04885</name>
</gene>
<reference evidence="2 3" key="1">
    <citation type="journal article" date="2006" name="Int. J. Syst. Evol. Microbiol.">
        <title>Costertonia aggregata gen. nov., sp. nov., a mesophilic marine bacterium of the family Flavobacteriaceae, isolated from a mature biofilm.</title>
        <authorList>
            <person name="Kwon K.K."/>
            <person name="Lee Y.K."/>
            <person name="Lee H.K."/>
        </authorList>
    </citation>
    <scope>NUCLEOTIDE SEQUENCE [LARGE SCALE GENOMIC DNA]</scope>
    <source>
        <strain evidence="2 3">KCCM 42265</strain>
    </source>
</reference>
<dbReference type="KEGG" id="cagg:HYG79_04885"/>
<dbReference type="EMBL" id="CP058595">
    <property type="protein sequence ID" value="QLG44708.1"/>
    <property type="molecule type" value="Genomic_DNA"/>
</dbReference>
<sequence length="189" mass="21649">MAKTSYQIEQEFINDINSITGNDLKSWLKIIGETSLSKRNEILNWLKSEHNFRHQDASLLAGIYVNDGKPVYADSGDLLENQFNKKEHLRPLYDTLMEAILKRLPNTRIEAKKTYVSLNAKREYAAIGIKSKEIRLAMDLDGEPNGSDFVKQTGIGCMPRISHMIKLNQASQITDNLLDKMEKAYKRME</sequence>
<accession>A0A7H9AMP4</accession>